<gene>
    <name evidence="2" type="ORF">BK138_18165</name>
</gene>
<dbReference type="InterPro" id="IPR023631">
    <property type="entry name" value="Amidase_dom"/>
</dbReference>
<evidence type="ECO:0000313" key="3">
    <source>
        <dbReference type="Proteomes" id="UP000187172"/>
    </source>
</evidence>
<evidence type="ECO:0000313" key="2">
    <source>
        <dbReference type="EMBL" id="OMF53745.1"/>
    </source>
</evidence>
<dbReference type="InterPro" id="IPR036928">
    <property type="entry name" value="AS_sf"/>
</dbReference>
<dbReference type="NCBIfam" id="NF006169">
    <property type="entry name" value="PRK08310.1"/>
    <property type="match status" value="1"/>
</dbReference>
<dbReference type="EMBL" id="MRTP01000004">
    <property type="protein sequence ID" value="OMF53745.1"/>
    <property type="molecule type" value="Genomic_DNA"/>
</dbReference>
<comment type="caution">
    <text evidence="2">The sequence shown here is derived from an EMBL/GenBank/DDBJ whole genome shotgun (WGS) entry which is preliminary data.</text>
</comment>
<evidence type="ECO:0000259" key="1">
    <source>
        <dbReference type="Pfam" id="PF01425"/>
    </source>
</evidence>
<dbReference type="Pfam" id="PF01425">
    <property type="entry name" value="Amidase"/>
    <property type="match status" value="2"/>
</dbReference>
<sequence>MQPECTPWIRLGMEARHAEGGLLQGLNFAVKDVFAVAGHTNAAGNPDWLNTHKPAVKHSAAVERLLGSGAKLHGMTHTDELMFSLNGENVHYGTPPNPIAPGHIPGGSSSGSASAVASGEVDFGLGTDTAGSVRIPSSFCGICGFRPTHGGVPMDGVIPLAPAFDTVGWMARRASSLLQVGRVLLEEPLDDGGGFARMMLPVEAWAAAEPGCAESLRGALESFGLLGAFESIHLTDGELAAWAGIFRTIQGYEIWSAHGAWITAQHPRFGPGIAERFAWTATISEGAYREASQLQQAIAARLEALLGSEGVLVIPTAPCGAPVIGLPGEEIEMTRTRILQLSCIAGLGGLPQVTLPLAKTDGLPVGLSLIAGRGQDLKLLRWAADIEASMQPAAATVINQIQ</sequence>
<dbReference type="RefSeq" id="WP_076171462.1">
    <property type="nucleotide sequence ID" value="NZ_MRTP01000004.1"/>
</dbReference>
<dbReference type="SUPFAM" id="SSF75304">
    <property type="entry name" value="Amidase signature (AS) enzymes"/>
    <property type="match status" value="1"/>
</dbReference>
<proteinExistence type="predicted"/>
<accession>A0A1R1EPJ7</accession>
<dbReference type="STRING" id="297318.BK138_18165"/>
<dbReference type="PANTHER" id="PTHR46310:SF7">
    <property type="entry name" value="AMIDASE 1"/>
    <property type="match status" value="1"/>
</dbReference>
<feature type="domain" description="Amidase" evidence="1">
    <location>
        <begin position="17"/>
        <end position="185"/>
    </location>
</feature>
<dbReference type="PANTHER" id="PTHR46310">
    <property type="entry name" value="AMIDASE 1"/>
    <property type="match status" value="1"/>
</dbReference>
<dbReference type="Proteomes" id="UP000187172">
    <property type="component" value="Unassembled WGS sequence"/>
</dbReference>
<organism evidence="2 3">
    <name type="scientific">Paenibacillus rhizosphaerae</name>
    <dbReference type="NCBI Taxonomy" id="297318"/>
    <lineage>
        <taxon>Bacteria</taxon>
        <taxon>Bacillati</taxon>
        <taxon>Bacillota</taxon>
        <taxon>Bacilli</taxon>
        <taxon>Bacillales</taxon>
        <taxon>Paenibacillaceae</taxon>
        <taxon>Paenibacillus</taxon>
    </lineage>
</organism>
<dbReference type="AlphaFoldDB" id="A0A1R1EPJ7"/>
<protein>
    <submittedName>
        <fullName evidence="2">Amidase</fullName>
    </submittedName>
</protein>
<dbReference type="PROSITE" id="PS00571">
    <property type="entry name" value="AMIDASES"/>
    <property type="match status" value="1"/>
</dbReference>
<name>A0A1R1EPJ7_9BACL</name>
<feature type="domain" description="Amidase" evidence="1">
    <location>
        <begin position="282"/>
        <end position="380"/>
    </location>
</feature>
<reference evidence="2 3" key="1">
    <citation type="submission" date="2016-11" db="EMBL/GenBank/DDBJ databases">
        <title>Paenibacillus species isolates.</title>
        <authorList>
            <person name="Beno S.M."/>
        </authorList>
    </citation>
    <scope>NUCLEOTIDE SEQUENCE [LARGE SCALE GENOMIC DNA]</scope>
    <source>
        <strain evidence="2 3">FSL R5-0378</strain>
    </source>
</reference>
<keyword evidence="3" id="KW-1185">Reference proteome</keyword>
<dbReference type="InterPro" id="IPR020556">
    <property type="entry name" value="Amidase_CS"/>
</dbReference>
<dbReference type="Gene3D" id="3.90.1300.10">
    <property type="entry name" value="Amidase signature (AS) domain"/>
    <property type="match status" value="1"/>
</dbReference>